<keyword evidence="3 5" id="KW-0732">Signal</keyword>
<evidence type="ECO:0000313" key="8">
    <source>
        <dbReference type="Proteomes" id="UP000092498"/>
    </source>
</evidence>
<evidence type="ECO:0000313" key="7">
    <source>
        <dbReference type="EMBL" id="ANP48083.1"/>
    </source>
</evidence>
<dbReference type="InterPro" id="IPR007195">
    <property type="entry name" value="TolB_N"/>
</dbReference>
<evidence type="ECO:0000256" key="2">
    <source>
        <dbReference type="ARBA" id="ARBA00009820"/>
    </source>
</evidence>
<evidence type="ECO:0000256" key="3">
    <source>
        <dbReference type="ARBA" id="ARBA00022729"/>
    </source>
</evidence>
<dbReference type="SUPFAM" id="SSF69304">
    <property type="entry name" value="Tricorn protease N-terminal domain"/>
    <property type="match status" value="1"/>
</dbReference>
<sequence precursor="true">MRLIRMIVLAVVSSILCMAAPAFAQQPTQAIGRVHVDITQGHLNPTPVAVIDFLGANAAAQQVGRDISGVIRADLERSGLFRSIGTDAFIERIQALEVPPRFADWKIIDAQALAVGEVQALPDGRIRVVFRLWDVFGEAQMTAFQIDRTPDGWRRIAHRIADQIYEQLTGERGYFDTQILFVSESGPRTRRIKRLMIMDQDGANPSFLTGPDAMVLTPRFAPNTRILTYMSFETGAPRVFLYNLNTNRREVLGDFPGMTFAPRFRPDGNGIVFTLDMNGNSEIFSMDLGTRARQRLTNQPAIDTSPSYSPDGAQIVFNSDRGGSPQLYVMNADGSGQRRISFGEGRYSTPVWSPRGDLIAFTRQSGGRFAIGVMRPDGSGERILTESYLDESPTWSPNGRVIMFFREGRGEGPQLWSVDLTGRNLRRIPTQTDASDPAWSPLLP</sequence>
<dbReference type="GO" id="GO:0051301">
    <property type="term" value="P:cell division"/>
    <property type="evidence" value="ECO:0007669"/>
    <property type="project" value="UniProtKB-UniRule"/>
</dbReference>
<accession>A0A1B1AND3</accession>
<dbReference type="Gene3D" id="2.120.10.30">
    <property type="entry name" value="TolB, C-terminal domain"/>
    <property type="match status" value="1"/>
</dbReference>
<feature type="domain" description="TolB N-terminal" evidence="6">
    <location>
        <begin position="35"/>
        <end position="141"/>
    </location>
</feature>
<comment type="function">
    <text evidence="5">Part of the Tol-Pal system, which plays a role in outer membrane invagination during cell division and is important for maintaining outer membrane integrity.</text>
</comment>
<dbReference type="AlphaFoldDB" id="A0A1B1AND3"/>
<dbReference type="RefSeq" id="WP_066775118.1">
    <property type="nucleotide sequence ID" value="NZ_CP013244.1"/>
</dbReference>
<dbReference type="InParanoid" id="A0A1B1AND3"/>
<keyword evidence="8" id="KW-1185">Reference proteome</keyword>
<dbReference type="InterPro" id="IPR011659">
    <property type="entry name" value="WD40"/>
</dbReference>
<dbReference type="KEGG" id="cbot:ATE48_13875"/>
<dbReference type="Pfam" id="PF04052">
    <property type="entry name" value="TolB_N"/>
    <property type="match status" value="1"/>
</dbReference>
<proteinExistence type="inferred from homology"/>
<comment type="similarity">
    <text evidence="2 5">Belongs to the TolB family.</text>
</comment>
<keyword evidence="5" id="KW-0131">Cell cycle</keyword>
<gene>
    <name evidence="5 7" type="primary">tolB</name>
    <name evidence="7" type="ORF">ATE48_13875</name>
</gene>
<evidence type="ECO:0000256" key="5">
    <source>
        <dbReference type="HAMAP-Rule" id="MF_00671"/>
    </source>
</evidence>
<feature type="signal peptide" evidence="5">
    <location>
        <begin position="1"/>
        <end position="24"/>
    </location>
</feature>
<dbReference type="Gene3D" id="3.40.50.10070">
    <property type="entry name" value="TolB, N-terminal domain"/>
    <property type="match status" value="1"/>
</dbReference>
<feature type="chain" id="PRO_5009003333" description="Tol-Pal system protein TolB" evidence="5">
    <location>
        <begin position="25"/>
        <end position="444"/>
    </location>
</feature>
<comment type="subunit">
    <text evidence="5">The Tol-Pal system is composed of five core proteins: the inner membrane proteins TolA, TolQ and TolR, the periplasmic protein TolB and the outer membrane protein Pal. They form a network linking the inner and outer membranes and the peptidoglycan layer.</text>
</comment>
<organism evidence="7 8">
    <name type="scientific">Candidatus Viadribacter manganicus</name>
    <dbReference type="NCBI Taxonomy" id="1759059"/>
    <lineage>
        <taxon>Bacteria</taxon>
        <taxon>Pseudomonadati</taxon>
        <taxon>Pseudomonadota</taxon>
        <taxon>Alphaproteobacteria</taxon>
        <taxon>Hyphomonadales</taxon>
        <taxon>Hyphomonadaceae</taxon>
        <taxon>Candidatus Viadribacter</taxon>
    </lineage>
</organism>
<dbReference type="Pfam" id="PF07676">
    <property type="entry name" value="PD40"/>
    <property type="match status" value="4"/>
</dbReference>
<keyword evidence="5" id="KW-0132">Cell division</keyword>
<dbReference type="Proteomes" id="UP000092498">
    <property type="component" value="Chromosome"/>
</dbReference>
<dbReference type="InterPro" id="IPR014167">
    <property type="entry name" value="Tol-Pal_TolB"/>
</dbReference>
<dbReference type="HAMAP" id="MF_00671">
    <property type="entry name" value="TolB"/>
    <property type="match status" value="1"/>
</dbReference>
<dbReference type="STRING" id="1759059.ATE48_13875"/>
<dbReference type="GO" id="GO:0042597">
    <property type="term" value="C:periplasmic space"/>
    <property type="evidence" value="ECO:0007669"/>
    <property type="project" value="UniProtKB-SubCell"/>
</dbReference>
<dbReference type="GO" id="GO:0017038">
    <property type="term" value="P:protein import"/>
    <property type="evidence" value="ECO:0007669"/>
    <property type="project" value="InterPro"/>
</dbReference>
<dbReference type="InterPro" id="IPR011042">
    <property type="entry name" value="6-blade_b-propeller_TolB-like"/>
</dbReference>
<name>A0A1B1AND3_9PROT</name>
<dbReference type="FunCoup" id="A0A1B1AND3">
    <property type="interactions" value="41"/>
</dbReference>
<dbReference type="NCBIfam" id="TIGR02800">
    <property type="entry name" value="propeller_TolB"/>
    <property type="match status" value="1"/>
</dbReference>
<evidence type="ECO:0000256" key="1">
    <source>
        <dbReference type="ARBA" id="ARBA00004418"/>
    </source>
</evidence>
<dbReference type="PANTHER" id="PTHR36842">
    <property type="entry name" value="PROTEIN TOLB HOMOLOG"/>
    <property type="match status" value="1"/>
</dbReference>
<reference evidence="7 8" key="1">
    <citation type="submission" date="2015-11" db="EMBL/GenBank/DDBJ databases">
        <title>Whole-Genome Sequence of Candidatus Oderbacter manganicum from the National Park Lower Oder Valley, Germany.</title>
        <authorList>
            <person name="Braun B."/>
            <person name="Liere K."/>
            <person name="Szewzyk U."/>
        </authorList>
    </citation>
    <scope>NUCLEOTIDE SEQUENCE [LARGE SCALE GENOMIC DNA]</scope>
    <source>
        <strain evidence="7 8">OTSz_A_272</strain>
    </source>
</reference>
<dbReference type="EMBL" id="CP013244">
    <property type="protein sequence ID" value="ANP48083.1"/>
    <property type="molecule type" value="Genomic_DNA"/>
</dbReference>
<keyword evidence="4 5" id="KW-0574">Periplasm</keyword>
<evidence type="ECO:0000256" key="4">
    <source>
        <dbReference type="ARBA" id="ARBA00022764"/>
    </source>
</evidence>
<dbReference type="PANTHER" id="PTHR36842:SF1">
    <property type="entry name" value="PROTEIN TOLB"/>
    <property type="match status" value="1"/>
</dbReference>
<dbReference type="SUPFAM" id="SSF52964">
    <property type="entry name" value="TolB, N-terminal domain"/>
    <property type="match status" value="1"/>
</dbReference>
<protein>
    <recommendedName>
        <fullName evidence="5">Tol-Pal system protein TolB</fullName>
    </recommendedName>
</protein>
<comment type="subcellular location">
    <subcellularLocation>
        <location evidence="1 5">Periplasm</location>
    </subcellularLocation>
</comment>
<evidence type="ECO:0000259" key="6">
    <source>
        <dbReference type="Pfam" id="PF04052"/>
    </source>
</evidence>